<dbReference type="Gene3D" id="1.10.10.10">
    <property type="entry name" value="Winged helix-like DNA-binding domain superfamily/Winged helix DNA-binding domain"/>
    <property type="match status" value="1"/>
</dbReference>
<organism evidence="3 4">
    <name type="scientific">Caldimonas brevitalea</name>
    <dbReference type="NCBI Taxonomy" id="413882"/>
    <lineage>
        <taxon>Bacteria</taxon>
        <taxon>Pseudomonadati</taxon>
        <taxon>Pseudomonadota</taxon>
        <taxon>Betaproteobacteria</taxon>
        <taxon>Burkholderiales</taxon>
        <taxon>Sphaerotilaceae</taxon>
        <taxon>Caldimonas</taxon>
    </lineage>
</organism>
<dbReference type="InterPro" id="IPR036890">
    <property type="entry name" value="HATPase_C_sf"/>
</dbReference>
<dbReference type="PATRIC" id="fig|413882.6.peg.827"/>
<gene>
    <name evidence="3" type="ORF">AAW51_0781</name>
</gene>
<dbReference type="STRING" id="413882.AAW51_0781"/>
<evidence type="ECO:0000313" key="4">
    <source>
        <dbReference type="Proteomes" id="UP000035352"/>
    </source>
</evidence>
<dbReference type="Proteomes" id="UP000035352">
    <property type="component" value="Chromosome"/>
</dbReference>
<feature type="domain" description="DUF4325" evidence="2">
    <location>
        <begin position="274"/>
        <end position="328"/>
    </location>
</feature>
<name>A0A0G3BDV3_9BURK</name>
<dbReference type="InterPro" id="IPR036388">
    <property type="entry name" value="WH-like_DNA-bd_sf"/>
</dbReference>
<dbReference type="Pfam" id="PF14213">
    <property type="entry name" value="DUF4325"/>
    <property type="match status" value="1"/>
</dbReference>
<evidence type="ECO:0008006" key="5">
    <source>
        <dbReference type="Google" id="ProtNLM"/>
    </source>
</evidence>
<reference evidence="3 4" key="1">
    <citation type="submission" date="2015-05" db="EMBL/GenBank/DDBJ databases">
        <authorList>
            <person name="Tang B."/>
            <person name="Yu Y."/>
        </authorList>
    </citation>
    <scope>NUCLEOTIDE SEQUENCE [LARGE SCALE GENOMIC DNA]</scope>
    <source>
        <strain evidence="3 4">DSM 7029</strain>
    </source>
</reference>
<feature type="domain" description="Histidine kinase/HSP90-like ATPase" evidence="1">
    <location>
        <begin position="102"/>
        <end position="191"/>
    </location>
</feature>
<evidence type="ECO:0000259" key="2">
    <source>
        <dbReference type="Pfam" id="PF14213"/>
    </source>
</evidence>
<dbReference type="SUPFAM" id="SSF46785">
    <property type="entry name" value="Winged helix' DNA-binding domain"/>
    <property type="match status" value="1"/>
</dbReference>
<dbReference type="KEGG" id="pbh:AAW51_0781"/>
<dbReference type="Gene3D" id="3.30.565.10">
    <property type="entry name" value="Histidine kinase-like ATPase, C-terminal domain"/>
    <property type="match status" value="1"/>
</dbReference>
<sequence length="351" mass="39365">MQRLNRVDLQRWITTGATFHRHDLSARVAARYGVGRSTATRALRELMATGWLEREGRSRPQYRPGALREVTHTYTLAGLDEQTPWERDFAPCFSFAEGVAGLAHHAFTELLNNAIDHSGGRQVTVSMRQNRTHLHLLMSDDGCGVFERIREAFQIDDPRLALLELTKGKLTTQPARHTGRGLFFTSRLFDVFDLYANGLVYQHQHWQRRDWLSANPLHRPGTTIFMSLPLNTTRSLAQVYEEHAAVHSGADFGRTVVPMRLARLGGEGLESRAQAKRILSRFESFETVDLDFADVPAIGQAFADELFRVFVQQHPQVALRPVNMSPAVAQAVRDAGMMPPPPAAVAYAEAA</sequence>
<dbReference type="Pfam" id="PF02518">
    <property type="entry name" value="HATPase_c"/>
    <property type="match status" value="1"/>
</dbReference>
<dbReference type="SUPFAM" id="SSF55874">
    <property type="entry name" value="ATPase domain of HSP90 chaperone/DNA topoisomerase II/histidine kinase"/>
    <property type="match status" value="1"/>
</dbReference>
<dbReference type="InterPro" id="IPR003594">
    <property type="entry name" value="HATPase_dom"/>
</dbReference>
<dbReference type="EMBL" id="CP011371">
    <property type="protein sequence ID" value="AKJ27472.1"/>
    <property type="molecule type" value="Genomic_DNA"/>
</dbReference>
<proteinExistence type="predicted"/>
<dbReference type="InterPro" id="IPR025474">
    <property type="entry name" value="DUF4325"/>
</dbReference>
<keyword evidence="4" id="KW-1185">Reference proteome</keyword>
<dbReference type="AlphaFoldDB" id="A0A0G3BDV3"/>
<evidence type="ECO:0000313" key="3">
    <source>
        <dbReference type="EMBL" id="AKJ27472.1"/>
    </source>
</evidence>
<accession>A0A0G3BDV3</accession>
<protein>
    <recommendedName>
        <fullName evidence="5">DUF4325 domain-containing protein</fullName>
    </recommendedName>
</protein>
<dbReference type="InterPro" id="IPR036390">
    <property type="entry name" value="WH_DNA-bd_sf"/>
</dbReference>
<dbReference type="OrthoDB" id="1778336at2"/>
<evidence type="ECO:0000259" key="1">
    <source>
        <dbReference type="Pfam" id="PF02518"/>
    </source>
</evidence>
<dbReference type="RefSeq" id="WP_047193557.1">
    <property type="nucleotide sequence ID" value="NZ_CP011371.1"/>
</dbReference>